<organism evidence="2 3">
    <name type="scientific">Solanum pennellii</name>
    <name type="common">Tomato</name>
    <name type="synonym">Lycopersicon pennellii</name>
    <dbReference type="NCBI Taxonomy" id="28526"/>
    <lineage>
        <taxon>Eukaryota</taxon>
        <taxon>Viridiplantae</taxon>
        <taxon>Streptophyta</taxon>
        <taxon>Embryophyta</taxon>
        <taxon>Tracheophyta</taxon>
        <taxon>Spermatophyta</taxon>
        <taxon>Magnoliopsida</taxon>
        <taxon>eudicotyledons</taxon>
        <taxon>Gunneridae</taxon>
        <taxon>Pentapetalae</taxon>
        <taxon>asterids</taxon>
        <taxon>lamiids</taxon>
        <taxon>Solanales</taxon>
        <taxon>Solanaceae</taxon>
        <taxon>Solanoideae</taxon>
        <taxon>Solaneae</taxon>
        <taxon>Solanum</taxon>
        <taxon>Solanum subgen. Lycopersicon</taxon>
    </lineage>
</organism>
<dbReference type="Proteomes" id="UP000694930">
    <property type="component" value="Chromosome 1"/>
</dbReference>
<name>A0ABM1FWB5_SOLPN</name>
<reference evidence="3" key="2">
    <citation type="submission" date="2025-08" db="UniProtKB">
        <authorList>
            <consortium name="RefSeq"/>
        </authorList>
    </citation>
    <scope>IDENTIFICATION</scope>
</reference>
<protein>
    <submittedName>
        <fullName evidence="3">Uncharacterized protein LOC107008169 isoform X2</fullName>
    </submittedName>
</protein>
<feature type="compositionally biased region" description="Polar residues" evidence="1">
    <location>
        <begin position="423"/>
        <end position="432"/>
    </location>
</feature>
<reference evidence="2" key="1">
    <citation type="journal article" date="2014" name="Nat. Genet.">
        <title>The genome of the stress-tolerant wild tomato species Solanum pennellii.</title>
        <authorList>
            <person name="Bolger A."/>
            <person name="Scossa F."/>
            <person name="Bolger M.E."/>
            <person name="Lanz C."/>
            <person name="Maumus F."/>
            <person name="Tohge T."/>
            <person name="Quesneville H."/>
            <person name="Alseekh S."/>
            <person name="Sorensen I."/>
            <person name="Lichtenstein G."/>
            <person name="Fich E.A."/>
            <person name="Conte M."/>
            <person name="Keller H."/>
            <person name="Schneeberger K."/>
            <person name="Schwacke R."/>
            <person name="Ofner I."/>
            <person name="Vrebalov J."/>
            <person name="Xu Y."/>
            <person name="Osorio S."/>
            <person name="Aflitos S.A."/>
            <person name="Schijlen E."/>
            <person name="Jimenez-Gomez J.M."/>
            <person name="Ryngajllo M."/>
            <person name="Kimura S."/>
            <person name="Kumar R."/>
            <person name="Koenig D."/>
            <person name="Headland L.R."/>
            <person name="Maloof J.N."/>
            <person name="Sinha N."/>
            <person name="van Ham R.C."/>
            <person name="Lankhorst R.K."/>
            <person name="Mao L."/>
            <person name="Vogel A."/>
            <person name="Arsova B."/>
            <person name="Panstruga R."/>
            <person name="Fei Z."/>
            <person name="Rose J.K."/>
            <person name="Zamir D."/>
            <person name="Carrari F."/>
            <person name="Giovannoni J.J."/>
            <person name="Weigel D."/>
            <person name="Usadel B."/>
            <person name="Fernie A.R."/>
        </authorList>
    </citation>
    <scope>NUCLEOTIDE SEQUENCE [LARGE SCALE GENOMIC DNA]</scope>
    <source>
        <strain evidence="2">cv. LA0716</strain>
    </source>
</reference>
<feature type="region of interest" description="Disordered" evidence="1">
    <location>
        <begin position="64"/>
        <end position="112"/>
    </location>
</feature>
<feature type="compositionally biased region" description="Polar residues" evidence="1">
    <location>
        <begin position="64"/>
        <end position="105"/>
    </location>
</feature>
<sequence length="453" mass="51421">MARFARGRGRGRRGGRGRGRGSVEGVRDNFAVVSSVNINPSHRPTLDQSSQPQAQTIGIPEAIQCTSPGFRTPGTSQKQLSGSQLSRNMEGSVHPSSVNLNSGEVSCSKSKKGRGKYRSINVEMKTKYGSKITVHIPDDIDRAVGPGARDIVNYCGLTMRSTISFRDGDWATIFAKDGEKMWLKVKEKFEVGGGRGENVLQGFVASTMKRLFRTWKTRLHAEYLRYNTDEERLCHPPKDVVPEDWEFLIQYFGSQSFKRDPLTGEKAPPDRVWELQHTRKNDKGELLWSDQQSQQIHGQIQELVVQQQYEQNMNPMTGDEILATVLGERTGYVRGKGYGKTPLKKSRMQHGYLGSSLFSAIEGVRQEMQADMDRKLQEEREQMRAEMDKKFQAQMEEERRQMRLEIDKRIQDQMVANLMVGMQQGQGSSTARVSKGKKQKSPEVSWVVKRKRK</sequence>
<dbReference type="PANTHER" id="PTHR33499:SF27">
    <property type="entry name" value="TRANSPOSASE TNP1_EN_SPM-LIKE DOMAIN-CONTAINING PROTEIN"/>
    <property type="match status" value="1"/>
</dbReference>
<proteinExistence type="predicted"/>
<feature type="compositionally biased region" description="Basic residues" evidence="1">
    <location>
        <begin position="1"/>
        <end position="19"/>
    </location>
</feature>
<evidence type="ECO:0000256" key="1">
    <source>
        <dbReference type="SAM" id="MobiDB-lite"/>
    </source>
</evidence>
<keyword evidence="2" id="KW-1185">Reference proteome</keyword>
<dbReference type="GeneID" id="107008169"/>
<gene>
    <name evidence="3" type="primary">LOC107008169</name>
</gene>
<dbReference type="RefSeq" id="XP_015062581.1">
    <property type="nucleotide sequence ID" value="XM_015207095.2"/>
</dbReference>
<accession>A0ABM1FWB5</accession>
<feature type="region of interest" description="Disordered" evidence="1">
    <location>
        <begin position="1"/>
        <end position="26"/>
    </location>
</feature>
<dbReference type="PANTHER" id="PTHR33499">
    <property type="entry name" value="OS12G0282400 PROTEIN-RELATED"/>
    <property type="match status" value="1"/>
</dbReference>
<feature type="region of interest" description="Disordered" evidence="1">
    <location>
        <begin position="419"/>
        <end position="453"/>
    </location>
</feature>
<evidence type="ECO:0000313" key="3">
    <source>
        <dbReference type="RefSeq" id="XP_015062581.1"/>
    </source>
</evidence>
<evidence type="ECO:0000313" key="2">
    <source>
        <dbReference type="Proteomes" id="UP000694930"/>
    </source>
</evidence>